<dbReference type="EMBL" id="AAGMQK010000062">
    <property type="protein sequence ID" value="EBP6929422.1"/>
    <property type="molecule type" value="Genomic_DNA"/>
</dbReference>
<name>A0A5Y8A3J8_SALER</name>
<feature type="region of interest" description="Disordered" evidence="1">
    <location>
        <begin position="1"/>
        <end position="21"/>
    </location>
</feature>
<dbReference type="AlphaFoldDB" id="A0A5Y8A3J8"/>
<evidence type="ECO:0000256" key="1">
    <source>
        <dbReference type="SAM" id="MobiDB-lite"/>
    </source>
</evidence>
<sequence length="21" mass="2333">MQNIKHFTPYEPESPAFPGAA</sequence>
<feature type="non-terminal residue" evidence="2">
    <location>
        <position position="21"/>
    </location>
</feature>
<reference evidence="2" key="1">
    <citation type="submission" date="2018-07" db="EMBL/GenBank/DDBJ databases">
        <authorList>
            <consortium name="GenomeTrakr network: Whole genome sequencing for foodborne pathogen traceback"/>
        </authorList>
    </citation>
    <scope>NUCLEOTIDE SEQUENCE</scope>
    <source>
        <strain evidence="2">CFSAN029940</strain>
    </source>
</reference>
<organism evidence="2">
    <name type="scientific">Salmonella enterica</name>
    <name type="common">Salmonella choleraesuis</name>
    <dbReference type="NCBI Taxonomy" id="28901"/>
    <lineage>
        <taxon>Bacteria</taxon>
        <taxon>Pseudomonadati</taxon>
        <taxon>Pseudomonadota</taxon>
        <taxon>Gammaproteobacteria</taxon>
        <taxon>Enterobacterales</taxon>
        <taxon>Enterobacteriaceae</taxon>
        <taxon>Salmonella</taxon>
    </lineage>
</organism>
<evidence type="ECO:0000313" key="2">
    <source>
        <dbReference type="EMBL" id="EBP6929422.1"/>
    </source>
</evidence>
<comment type="caution">
    <text evidence="2">The sequence shown here is derived from an EMBL/GenBank/DDBJ whole genome shotgun (WGS) entry which is preliminary data.</text>
</comment>
<gene>
    <name evidence="2" type="ORF">ACY70_25535</name>
</gene>
<proteinExistence type="predicted"/>
<protein>
    <submittedName>
        <fullName evidence="2">Tail fiber assembly protein</fullName>
    </submittedName>
</protein>
<accession>A0A5Y8A3J8</accession>